<organism evidence="2 3">
    <name type="scientific">Steccherinum ochraceum</name>
    <dbReference type="NCBI Taxonomy" id="92696"/>
    <lineage>
        <taxon>Eukaryota</taxon>
        <taxon>Fungi</taxon>
        <taxon>Dikarya</taxon>
        <taxon>Basidiomycota</taxon>
        <taxon>Agaricomycotina</taxon>
        <taxon>Agaricomycetes</taxon>
        <taxon>Polyporales</taxon>
        <taxon>Steccherinaceae</taxon>
        <taxon>Steccherinum</taxon>
    </lineage>
</organism>
<dbReference type="Proteomes" id="UP000292702">
    <property type="component" value="Unassembled WGS sequence"/>
</dbReference>
<dbReference type="EMBL" id="RWJN01000672">
    <property type="protein sequence ID" value="TCD60043.1"/>
    <property type="molecule type" value="Genomic_DNA"/>
</dbReference>
<accession>A0A4R0R2P8</accession>
<comment type="caution">
    <text evidence="2">The sequence shown here is derived from an EMBL/GenBank/DDBJ whole genome shotgun (WGS) entry which is preliminary data.</text>
</comment>
<dbReference type="InterPro" id="IPR041078">
    <property type="entry name" value="Plavaka"/>
</dbReference>
<feature type="region of interest" description="Disordered" evidence="1">
    <location>
        <begin position="256"/>
        <end position="286"/>
    </location>
</feature>
<dbReference type="Pfam" id="PF18759">
    <property type="entry name" value="Plavaka"/>
    <property type="match status" value="1"/>
</dbReference>
<sequence>MTSDLRSRELDEVLRRNYTNDDLWDAYGIVAGVKPFTEHFPRADIHKLMSPDILHQLIKGTFKDHLVAWVQAYVTKYNRPAKAKRIMDDIDRRIAAAPAFPGLRRFPQGRNFKQWTGNDSKALMKRMRDDLVEFNTHRLVFERLGIRPDGFSLPRQHSLVHYVDRIILFGSPNGLSSSITESKHISAVKEPWRASSKDNPLDQMIRNITRKTKIDAARIEFGRRGMLNHSVLREAEIHMGVHVLDDDEQQGIAAGWIGQEDGNGGAQGDDEDDAEGFEGDPEDDTTRDVVTLSAKYAFPRPVGAVAAAINQPTLDALCRRFLYDQLYPDAVAADDLPLDQCPALISNIPVYYSAAAVFYAPSDLIGPGGMQREMIRSNPSWRNEYGRYDTVLVQNNAEDEGYPMRGMWVARVPNFLAFSDEYTRYTCALVEWYKPCSEVPDPLTALKA</sequence>
<dbReference type="OrthoDB" id="3199698at2759"/>
<name>A0A4R0R2P8_9APHY</name>
<keyword evidence="3" id="KW-1185">Reference proteome</keyword>
<protein>
    <submittedName>
        <fullName evidence="2">Uncharacterized protein</fullName>
    </submittedName>
</protein>
<dbReference type="STRING" id="92696.A0A4R0R2P8"/>
<evidence type="ECO:0000256" key="1">
    <source>
        <dbReference type="SAM" id="MobiDB-lite"/>
    </source>
</evidence>
<evidence type="ECO:0000313" key="2">
    <source>
        <dbReference type="EMBL" id="TCD60043.1"/>
    </source>
</evidence>
<gene>
    <name evidence="2" type="ORF">EIP91_010846</name>
</gene>
<evidence type="ECO:0000313" key="3">
    <source>
        <dbReference type="Proteomes" id="UP000292702"/>
    </source>
</evidence>
<dbReference type="AlphaFoldDB" id="A0A4R0R2P8"/>
<reference evidence="2 3" key="1">
    <citation type="submission" date="2018-11" db="EMBL/GenBank/DDBJ databases">
        <title>Genome assembly of Steccherinum ochraceum LE-BIN_3174, the white-rot fungus of the Steccherinaceae family (The Residual Polyporoid clade, Polyporales, Basidiomycota).</title>
        <authorList>
            <person name="Fedorova T.V."/>
            <person name="Glazunova O.A."/>
            <person name="Landesman E.O."/>
            <person name="Moiseenko K.V."/>
            <person name="Psurtseva N.V."/>
            <person name="Savinova O.S."/>
            <person name="Shakhova N.V."/>
            <person name="Tyazhelova T.V."/>
            <person name="Vasina D.V."/>
        </authorList>
    </citation>
    <scope>NUCLEOTIDE SEQUENCE [LARGE SCALE GENOMIC DNA]</scope>
    <source>
        <strain evidence="2 3">LE-BIN_3174</strain>
    </source>
</reference>
<proteinExistence type="predicted"/>
<feature type="compositionally biased region" description="Acidic residues" evidence="1">
    <location>
        <begin position="268"/>
        <end position="285"/>
    </location>
</feature>